<gene>
    <name evidence="1" type="ORF">METZ01_LOCUS245127</name>
</gene>
<sequence length="88" mass="10196">VELNINIAAVRAEEQVYIVDLKYVGIFEIENLTDDTKEAYLLVECPRQLFPFARRIIYDLHADGALPPLMLDPVNFAELYQKRKKTVN</sequence>
<dbReference type="Gene3D" id="3.10.420.10">
    <property type="entry name" value="SecB-like"/>
    <property type="match status" value="1"/>
</dbReference>
<dbReference type="PANTHER" id="PTHR36918:SF1">
    <property type="entry name" value="PROTEIN-EXPORT PROTEIN SECB"/>
    <property type="match status" value="1"/>
</dbReference>
<dbReference type="GO" id="GO:0051082">
    <property type="term" value="F:unfolded protein binding"/>
    <property type="evidence" value="ECO:0007669"/>
    <property type="project" value="InterPro"/>
</dbReference>
<evidence type="ECO:0008006" key="2">
    <source>
        <dbReference type="Google" id="ProtNLM"/>
    </source>
</evidence>
<accession>A0A382I089</accession>
<evidence type="ECO:0000313" key="1">
    <source>
        <dbReference type="EMBL" id="SVB92273.1"/>
    </source>
</evidence>
<dbReference type="InterPro" id="IPR003708">
    <property type="entry name" value="SecB"/>
</dbReference>
<feature type="non-terminal residue" evidence="1">
    <location>
        <position position="88"/>
    </location>
</feature>
<dbReference type="AlphaFoldDB" id="A0A382I089"/>
<dbReference type="PRINTS" id="PR01594">
    <property type="entry name" value="SECBCHAPRONE"/>
</dbReference>
<dbReference type="EMBL" id="UINC01064022">
    <property type="protein sequence ID" value="SVB92273.1"/>
    <property type="molecule type" value="Genomic_DNA"/>
</dbReference>
<reference evidence="1" key="1">
    <citation type="submission" date="2018-05" db="EMBL/GenBank/DDBJ databases">
        <authorList>
            <person name="Lanie J.A."/>
            <person name="Ng W.-L."/>
            <person name="Kazmierczak K.M."/>
            <person name="Andrzejewski T.M."/>
            <person name="Davidsen T.M."/>
            <person name="Wayne K.J."/>
            <person name="Tettelin H."/>
            <person name="Glass J.I."/>
            <person name="Rusch D."/>
            <person name="Podicherti R."/>
            <person name="Tsui H.-C.T."/>
            <person name="Winkler M.E."/>
        </authorList>
    </citation>
    <scope>NUCLEOTIDE SEQUENCE</scope>
</reference>
<protein>
    <recommendedName>
        <fullName evidence="2">Protein-export protein SecB</fullName>
    </recommendedName>
</protein>
<dbReference type="GO" id="GO:0051262">
    <property type="term" value="P:protein tetramerization"/>
    <property type="evidence" value="ECO:0007669"/>
    <property type="project" value="InterPro"/>
</dbReference>
<dbReference type="SUPFAM" id="SSF54611">
    <property type="entry name" value="SecB-like"/>
    <property type="match status" value="1"/>
</dbReference>
<dbReference type="InterPro" id="IPR035958">
    <property type="entry name" value="SecB-like_sf"/>
</dbReference>
<dbReference type="Pfam" id="PF02556">
    <property type="entry name" value="SecB"/>
    <property type="match status" value="1"/>
</dbReference>
<feature type="non-terminal residue" evidence="1">
    <location>
        <position position="1"/>
    </location>
</feature>
<dbReference type="PANTHER" id="PTHR36918">
    <property type="match status" value="1"/>
</dbReference>
<dbReference type="GO" id="GO:0015031">
    <property type="term" value="P:protein transport"/>
    <property type="evidence" value="ECO:0007669"/>
    <property type="project" value="InterPro"/>
</dbReference>
<proteinExistence type="predicted"/>
<name>A0A382I089_9ZZZZ</name>
<organism evidence="1">
    <name type="scientific">marine metagenome</name>
    <dbReference type="NCBI Taxonomy" id="408172"/>
    <lineage>
        <taxon>unclassified sequences</taxon>
        <taxon>metagenomes</taxon>
        <taxon>ecological metagenomes</taxon>
    </lineage>
</organism>